<dbReference type="PANTHER" id="PTHR43462:SF2">
    <property type="entry name" value="THREONYL AND ALANYL TRNA SYNTHETASE SECOND ADDITIONAL DOMAIN-CONTAINING PROTEIN"/>
    <property type="match status" value="1"/>
</dbReference>
<dbReference type="Pfam" id="PF07973">
    <property type="entry name" value="tRNA_SAD"/>
    <property type="match status" value="1"/>
</dbReference>
<evidence type="ECO:0000256" key="1">
    <source>
        <dbReference type="ARBA" id="ARBA00001947"/>
    </source>
</evidence>
<dbReference type="Proteomes" id="UP000816034">
    <property type="component" value="Unassembled WGS sequence"/>
</dbReference>
<dbReference type="PANTHER" id="PTHR43462">
    <property type="entry name" value="ALANYL-TRNA EDITING PROTEIN"/>
    <property type="match status" value="1"/>
</dbReference>
<dbReference type="InterPro" id="IPR018163">
    <property type="entry name" value="Thr/Ala-tRNA-synth_IIc_edit"/>
</dbReference>
<keyword evidence="4" id="KW-1185">Reference proteome</keyword>
<protein>
    <recommendedName>
        <fullName evidence="2">Threonyl/alanyl tRNA synthetase SAD domain-containing protein</fullName>
    </recommendedName>
</protein>
<name>A0AA88H509_NAELO</name>
<feature type="domain" description="Threonyl/alanyl tRNA synthetase SAD" evidence="2">
    <location>
        <begin position="191"/>
        <end position="232"/>
    </location>
</feature>
<reference evidence="3 4" key="1">
    <citation type="journal article" date="2018" name="BMC Genomics">
        <title>The genome of Naegleria lovaniensis, the basis for a comparative approach to unravel pathogenicity factors of the human pathogenic amoeba N. fowleri.</title>
        <authorList>
            <person name="Liechti N."/>
            <person name="Schurch N."/>
            <person name="Bruggmann R."/>
            <person name="Wittwer M."/>
        </authorList>
    </citation>
    <scope>NUCLEOTIDE SEQUENCE [LARGE SCALE GENOMIC DNA]</scope>
    <source>
        <strain evidence="3 4">ATCC 30569</strain>
    </source>
</reference>
<evidence type="ECO:0000259" key="2">
    <source>
        <dbReference type="SMART" id="SM00863"/>
    </source>
</evidence>
<dbReference type="AlphaFoldDB" id="A0AA88H509"/>
<gene>
    <name evidence="3" type="ORF">C9374_009559</name>
</gene>
<dbReference type="InterPro" id="IPR051335">
    <property type="entry name" value="Alanyl-tRNA_Editing_Enzymes"/>
</dbReference>
<sequence length="236" mass="26916">MVNAQFNVKLVKLEEDLIQIGHYGWFDENDEIHVEKLLNPLCNESATEQVFNVHNTNNNGFEISANLEIDLEKRILFSKIHSAGHVLDLAVVNCGYTCWKSGKGYHFPDSPYCEYQHCHQLPSQNDSMVTIVMNQLNEEIENIMTRQDLSVEKSFIPYPCDHLGHENDNSELASKFPNNQIPPYLPPGQPVRFVKYGSVECACSGTHVDKFKEIGEFKVTRVKKQGSLIKISYQVL</sequence>
<comment type="caution">
    <text evidence="3">The sequence shown here is derived from an EMBL/GenBank/DDBJ whole genome shotgun (WGS) entry which is preliminary data.</text>
</comment>
<evidence type="ECO:0000313" key="3">
    <source>
        <dbReference type="EMBL" id="KAG2392982.1"/>
    </source>
</evidence>
<dbReference type="GO" id="GO:0005524">
    <property type="term" value="F:ATP binding"/>
    <property type="evidence" value="ECO:0007669"/>
    <property type="project" value="InterPro"/>
</dbReference>
<dbReference type="SUPFAM" id="SSF55186">
    <property type="entry name" value="ThrRS/AlaRS common domain"/>
    <property type="match status" value="1"/>
</dbReference>
<dbReference type="InterPro" id="IPR012947">
    <property type="entry name" value="tRNA_SAD"/>
</dbReference>
<proteinExistence type="predicted"/>
<dbReference type="Gene3D" id="3.30.980.10">
    <property type="entry name" value="Threonyl-trna Synthetase, Chain A, domain 2"/>
    <property type="match status" value="1"/>
</dbReference>
<dbReference type="RefSeq" id="XP_044554876.1">
    <property type="nucleotide sequence ID" value="XM_044699759.1"/>
</dbReference>
<dbReference type="SMART" id="SM00863">
    <property type="entry name" value="tRNA_SAD"/>
    <property type="match status" value="1"/>
</dbReference>
<dbReference type="EMBL" id="PYSW02000003">
    <property type="protein sequence ID" value="KAG2392982.1"/>
    <property type="molecule type" value="Genomic_DNA"/>
</dbReference>
<dbReference type="GeneID" id="68102013"/>
<organism evidence="3 4">
    <name type="scientific">Naegleria lovaniensis</name>
    <name type="common">Amoeba</name>
    <dbReference type="NCBI Taxonomy" id="51637"/>
    <lineage>
        <taxon>Eukaryota</taxon>
        <taxon>Discoba</taxon>
        <taxon>Heterolobosea</taxon>
        <taxon>Tetramitia</taxon>
        <taxon>Eutetramitia</taxon>
        <taxon>Vahlkampfiidae</taxon>
        <taxon>Naegleria</taxon>
    </lineage>
</organism>
<accession>A0AA88H509</accession>
<evidence type="ECO:0000313" key="4">
    <source>
        <dbReference type="Proteomes" id="UP000816034"/>
    </source>
</evidence>
<dbReference type="GO" id="GO:0004812">
    <property type="term" value="F:aminoacyl-tRNA ligase activity"/>
    <property type="evidence" value="ECO:0007669"/>
    <property type="project" value="InterPro"/>
</dbReference>
<comment type="cofactor">
    <cofactor evidence="1">
        <name>Zn(2+)</name>
        <dbReference type="ChEBI" id="CHEBI:29105"/>
    </cofactor>
</comment>
<dbReference type="GO" id="GO:0043039">
    <property type="term" value="P:tRNA aminoacylation"/>
    <property type="evidence" value="ECO:0007669"/>
    <property type="project" value="InterPro"/>
</dbReference>